<evidence type="ECO:0000256" key="1">
    <source>
        <dbReference type="ARBA" id="ARBA00022786"/>
    </source>
</evidence>
<comment type="caution">
    <text evidence="2">Lacks conserved residue(s) required for the propagation of feature annotation.</text>
</comment>
<dbReference type="AlphaFoldDB" id="A0A6J8BN23"/>
<name>A0A6J8BN23_MYTCO</name>
<organism evidence="4 5">
    <name type="scientific">Mytilus coruscus</name>
    <name type="common">Sea mussel</name>
    <dbReference type="NCBI Taxonomy" id="42192"/>
    <lineage>
        <taxon>Eukaryota</taxon>
        <taxon>Metazoa</taxon>
        <taxon>Spiralia</taxon>
        <taxon>Lophotrochozoa</taxon>
        <taxon>Mollusca</taxon>
        <taxon>Bivalvia</taxon>
        <taxon>Autobranchia</taxon>
        <taxon>Pteriomorphia</taxon>
        <taxon>Mytilida</taxon>
        <taxon>Mytiloidea</taxon>
        <taxon>Mytilidae</taxon>
        <taxon>Mytilinae</taxon>
        <taxon>Mytilus</taxon>
    </lineage>
</organism>
<dbReference type="Pfam" id="PF00632">
    <property type="entry name" value="HECT"/>
    <property type="match status" value="1"/>
</dbReference>
<dbReference type="Gene3D" id="3.90.1750.10">
    <property type="entry name" value="Hect, E3 ligase catalytic domains"/>
    <property type="match status" value="1"/>
</dbReference>
<dbReference type="InterPro" id="IPR000569">
    <property type="entry name" value="HECT_dom"/>
</dbReference>
<feature type="active site" description="Glycyl thioester intermediate" evidence="2">
    <location>
        <position position="300"/>
    </location>
</feature>
<sequence>MGAEESYLQEKSKAVTKTVPQNEFGKIIEELQKLQTYKKKELVIDRAQMRKIALPLIKTPKIEFSRFNVKFASGGRDERVVDLGGPTREFFTLLLDDFKNYFRGREYEHELSTLFIVNSYLKDYIDKINAADSQEELNRTIGEDTERFMDNCGWSCTDMVTLDNRLYYVQTLLQWDLVDKRSASLNEIKLGLNCLQFLDKVKQLPEFEHLLLVRSKRVTTAQFIKEKLTPQVHLLTTGNADEEKAKKFTLKCLDDLEDKEASRLFQFITGLDDVPTYDFSMEVDFNKTHKKSKLPEAVTCIQKLLIPLGNKTILEFYSSFGIALNFGRIGFDENI</sequence>
<protein>
    <submittedName>
        <fullName evidence="4">G2H3</fullName>
        <ecNumber evidence="4">2.3.2.26</ecNumber>
    </submittedName>
</protein>
<keyword evidence="5" id="KW-1185">Reference proteome</keyword>
<reference evidence="4 5" key="1">
    <citation type="submission" date="2020-06" db="EMBL/GenBank/DDBJ databases">
        <authorList>
            <person name="Li R."/>
            <person name="Bekaert M."/>
        </authorList>
    </citation>
    <scope>NUCLEOTIDE SEQUENCE [LARGE SCALE GENOMIC DNA]</scope>
    <source>
        <strain evidence="5">wild</strain>
    </source>
</reference>
<dbReference type="GO" id="GO:0061630">
    <property type="term" value="F:ubiquitin protein ligase activity"/>
    <property type="evidence" value="ECO:0007669"/>
    <property type="project" value="UniProtKB-EC"/>
</dbReference>
<keyword evidence="1 2" id="KW-0833">Ubl conjugation pathway</keyword>
<dbReference type="SUPFAM" id="SSF56204">
    <property type="entry name" value="Hect, E3 ligase catalytic domain"/>
    <property type="match status" value="1"/>
</dbReference>
<dbReference type="PROSITE" id="PS50237">
    <property type="entry name" value="HECT"/>
    <property type="match status" value="2"/>
</dbReference>
<evidence type="ECO:0000259" key="3">
    <source>
        <dbReference type="PROSITE" id="PS50237"/>
    </source>
</evidence>
<dbReference type="Gene3D" id="3.30.2410.10">
    <property type="entry name" value="Hect, E3 ligase catalytic domain"/>
    <property type="match status" value="1"/>
</dbReference>
<dbReference type="Proteomes" id="UP000507470">
    <property type="component" value="Unassembled WGS sequence"/>
</dbReference>
<dbReference type="OrthoDB" id="2384350at2759"/>
<feature type="domain" description="HECT" evidence="3">
    <location>
        <begin position="59"/>
        <end position="104"/>
    </location>
</feature>
<proteinExistence type="predicted"/>
<feature type="domain" description="HECT" evidence="3">
    <location>
        <begin position="159"/>
        <end position="307"/>
    </location>
</feature>
<gene>
    <name evidence="4" type="ORF">MCOR_20643</name>
</gene>
<keyword evidence="4" id="KW-0808">Transferase</keyword>
<evidence type="ECO:0000256" key="2">
    <source>
        <dbReference type="PROSITE-ProRule" id="PRU00104"/>
    </source>
</evidence>
<dbReference type="InterPro" id="IPR035983">
    <property type="entry name" value="Hect_E3_ubiquitin_ligase"/>
</dbReference>
<dbReference type="EC" id="2.3.2.26" evidence="4"/>
<accession>A0A6J8BN23</accession>
<evidence type="ECO:0000313" key="4">
    <source>
        <dbReference type="EMBL" id="CAC5385062.1"/>
    </source>
</evidence>
<dbReference type="EMBL" id="CACVKT020003686">
    <property type="protein sequence ID" value="CAC5385062.1"/>
    <property type="molecule type" value="Genomic_DNA"/>
</dbReference>
<keyword evidence="4" id="KW-0012">Acyltransferase</keyword>
<evidence type="ECO:0000313" key="5">
    <source>
        <dbReference type="Proteomes" id="UP000507470"/>
    </source>
</evidence>